<evidence type="ECO:0000256" key="4">
    <source>
        <dbReference type="ARBA" id="ARBA00022801"/>
    </source>
</evidence>
<dbReference type="Gene3D" id="1.10.1600.10">
    <property type="match status" value="1"/>
</dbReference>
<dbReference type="AlphaFoldDB" id="A0A5B8MT34"/>
<feature type="region of interest" description="Disordered" evidence="11">
    <location>
        <begin position="539"/>
        <end position="558"/>
    </location>
</feature>
<keyword evidence="9" id="KW-0234">DNA repair</keyword>
<dbReference type="PROSITE" id="PS50234">
    <property type="entry name" value="VWFA"/>
    <property type="match status" value="1"/>
</dbReference>
<dbReference type="Pfam" id="PF02735">
    <property type="entry name" value="Ku"/>
    <property type="match status" value="1"/>
</dbReference>
<dbReference type="GO" id="GO:0006310">
    <property type="term" value="P:DNA recombination"/>
    <property type="evidence" value="ECO:0007669"/>
    <property type="project" value="UniProtKB-KW"/>
</dbReference>
<accession>A0A5B8MT34</accession>
<dbReference type="PANTHER" id="PTHR12604">
    <property type="entry name" value="KU AUTOANTIGEN DNA HELICASE"/>
    <property type="match status" value="1"/>
</dbReference>
<keyword evidence="2" id="KW-0547">Nucleotide-binding</keyword>
<name>A0A5B8MT34_9CHLO</name>
<dbReference type="InterPro" id="IPR027388">
    <property type="entry name" value="Ku70_bridge/pillars_dom_sf"/>
</dbReference>
<dbReference type="InterPro" id="IPR006164">
    <property type="entry name" value="DNA_bd_Ku70/Ku80"/>
</dbReference>
<evidence type="ECO:0000256" key="6">
    <source>
        <dbReference type="ARBA" id="ARBA00022840"/>
    </source>
</evidence>
<dbReference type="Pfam" id="PF03731">
    <property type="entry name" value="Ku_N"/>
    <property type="match status" value="1"/>
</dbReference>
<evidence type="ECO:0000259" key="12">
    <source>
        <dbReference type="PROSITE" id="PS50234"/>
    </source>
</evidence>
<dbReference type="PIRSF" id="PIRSF003033">
    <property type="entry name" value="Ku70"/>
    <property type="match status" value="1"/>
</dbReference>
<keyword evidence="10" id="KW-0539">Nucleus</keyword>
<keyword evidence="14" id="KW-1185">Reference proteome</keyword>
<evidence type="ECO:0000256" key="7">
    <source>
        <dbReference type="ARBA" id="ARBA00023125"/>
    </source>
</evidence>
<reference evidence="13 14" key="1">
    <citation type="submission" date="2018-07" db="EMBL/GenBank/DDBJ databases">
        <title>The complete nuclear genome of the prasinophyte Chloropicon primus (CCMP1205).</title>
        <authorList>
            <person name="Pombert J.-F."/>
            <person name="Otis C."/>
            <person name="Turmel M."/>
            <person name="Lemieux C."/>
        </authorList>
    </citation>
    <scope>NUCLEOTIDE SEQUENCE [LARGE SCALE GENOMIC DNA]</scope>
    <source>
        <strain evidence="13 14">CCMP1205</strain>
    </source>
</reference>
<dbReference type="InterPro" id="IPR047087">
    <property type="entry name" value="KU70_core_dom"/>
</dbReference>
<evidence type="ECO:0000313" key="14">
    <source>
        <dbReference type="Proteomes" id="UP000316726"/>
    </source>
</evidence>
<dbReference type="PANTHER" id="PTHR12604:SF2">
    <property type="entry name" value="X-RAY REPAIR CROSS-COMPLEMENTING PROTEIN 6"/>
    <property type="match status" value="1"/>
</dbReference>
<keyword evidence="7" id="KW-0238">DNA-binding</keyword>
<gene>
    <name evidence="13" type="ORF">A3770_08p53230</name>
</gene>
<dbReference type="GO" id="GO:0016787">
    <property type="term" value="F:hydrolase activity"/>
    <property type="evidence" value="ECO:0007669"/>
    <property type="project" value="UniProtKB-KW"/>
</dbReference>
<protein>
    <submittedName>
        <fullName evidence="13">ATP-dependent DNA helicase II</fullName>
    </submittedName>
</protein>
<dbReference type="Pfam" id="PF03730">
    <property type="entry name" value="Ku_C"/>
    <property type="match status" value="1"/>
</dbReference>
<dbReference type="InterPro" id="IPR005161">
    <property type="entry name" value="Ku_N"/>
</dbReference>
<dbReference type="SUPFAM" id="SSF100939">
    <property type="entry name" value="SPOC domain-like"/>
    <property type="match status" value="1"/>
</dbReference>
<dbReference type="InterPro" id="IPR006165">
    <property type="entry name" value="Ku70"/>
</dbReference>
<keyword evidence="5 13" id="KW-0347">Helicase</keyword>
<dbReference type="OrthoDB" id="3249161at2759"/>
<evidence type="ECO:0000256" key="1">
    <source>
        <dbReference type="ARBA" id="ARBA00004123"/>
    </source>
</evidence>
<evidence type="ECO:0000256" key="9">
    <source>
        <dbReference type="ARBA" id="ARBA00023204"/>
    </source>
</evidence>
<dbReference type="Proteomes" id="UP000316726">
    <property type="component" value="Chromosome 8"/>
</dbReference>
<dbReference type="InterPro" id="IPR002035">
    <property type="entry name" value="VWF_A"/>
</dbReference>
<dbReference type="InterPro" id="IPR016194">
    <property type="entry name" value="SPOC-like_C_dom_sf"/>
</dbReference>
<evidence type="ECO:0000256" key="8">
    <source>
        <dbReference type="ARBA" id="ARBA00023172"/>
    </source>
</evidence>
<evidence type="ECO:0000256" key="11">
    <source>
        <dbReference type="SAM" id="MobiDB-lite"/>
    </source>
</evidence>
<keyword evidence="3" id="KW-0227">DNA damage</keyword>
<dbReference type="GO" id="GO:0003690">
    <property type="term" value="F:double-stranded DNA binding"/>
    <property type="evidence" value="ECO:0007669"/>
    <property type="project" value="TreeGrafter"/>
</dbReference>
<dbReference type="GO" id="GO:0005524">
    <property type="term" value="F:ATP binding"/>
    <property type="evidence" value="ECO:0007669"/>
    <property type="project" value="UniProtKB-KW"/>
</dbReference>
<evidence type="ECO:0000256" key="10">
    <source>
        <dbReference type="ARBA" id="ARBA00023242"/>
    </source>
</evidence>
<organism evidence="13 14">
    <name type="scientific">Chloropicon primus</name>
    <dbReference type="NCBI Taxonomy" id="1764295"/>
    <lineage>
        <taxon>Eukaryota</taxon>
        <taxon>Viridiplantae</taxon>
        <taxon>Chlorophyta</taxon>
        <taxon>Chloropicophyceae</taxon>
        <taxon>Chloropicales</taxon>
        <taxon>Chloropicaceae</taxon>
        <taxon>Chloropicon</taxon>
    </lineage>
</organism>
<dbReference type="Gene3D" id="4.10.970.10">
    <property type="entry name" value="Ku70, bridge and pillars"/>
    <property type="match status" value="1"/>
</dbReference>
<dbReference type="GO" id="GO:0043564">
    <property type="term" value="C:Ku70:Ku80 complex"/>
    <property type="evidence" value="ECO:0007669"/>
    <property type="project" value="InterPro"/>
</dbReference>
<evidence type="ECO:0000256" key="2">
    <source>
        <dbReference type="ARBA" id="ARBA00022741"/>
    </source>
</evidence>
<dbReference type="NCBIfam" id="TIGR00578">
    <property type="entry name" value="ku70"/>
    <property type="match status" value="1"/>
</dbReference>
<dbReference type="Gene3D" id="2.40.290.10">
    <property type="match status" value="1"/>
</dbReference>
<dbReference type="GO" id="GO:0006303">
    <property type="term" value="P:double-strand break repair via nonhomologous end joining"/>
    <property type="evidence" value="ECO:0007669"/>
    <property type="project" value="InterPro"/>
</dbReference>
<keyword evidence="6" id="KW-0067">ATP-binding</keyword>
<dbReference type="Gene3D" id="3.40.50.410">
    <property type="entry name" value="von Willebrand factor, type A domain"/>
    <property type="match status" value="1"/>
</dbReference>
<dbReference type="SMART" id="SM00559">
    <property type="entry name" value="Ku78"/>
    <property type="match status" value="1"/>
</dbReference>
<evidence type="ECO:0000256" key="3">
    <source>
        <dbReference type="ARBA" id="ARBA00022763"/>
    </source>
</evidence>
<dbReference type="GO" id="GO:0003678">
    <property type="term" value="F:DNA helicase activity"/>
    <property type="evidence" value="ECO:0007669"/>
    <property type="project" value="InterPro"/>
</dbReference>
<sequence>MFFYDASVVDGDDDDEATQALKSAEEKSFEAVCFLVDVRKHMMDQVLPSGETCIQYVGTCLENFLKSRIIQSPHDKVAIVLYGTHGQSNEYGLDHVHVLEKLGSLSARYIRDVTEAFQRVEDLSYPGSEDHRGLSLKLALWTCSHMLKEYSKKDNVEKRVFIFTDDDDPCSGDKVTTSQALDRMGALKELKVDLQLYPLGEPGERFSPEFWGQVIEACSSGDSDFLEEMQLIQADKFEMIRRKINKKKRWLKTHLRIGDRVKIQLEYYLMLSKQTKVQRAVDARTNSLLKSHTAYVSHETGEVLQKEDKILKGWTVRGQNVHATPLEYKCIKDCDIPPGFNLLGFKPASYLKPHQQVRASAFVYPNEKEHPGTCKLFLMFHEKMLQLDQVAICSFASTRTSSTGADIVALVAQQEAKDEYGNQIDPPGMWVVFLPFADDMRFPEEIPRKKGEEVCFSSEDQVAKARELIGALKLEGDWDSTYVSNPSLQRHYETLQAIALGEDPTKTKRAPDETLPDPDRFEAAARTISRFAMEFPEMTVSKKRAGSTKASAKGKKAK</sequence>
<dbReference type="GO" id="GO:0003684">
    <property type="term" value="F:damaged DNA binding"/>
    <property type="evidence" value="ECO:0007669"/>
    <property type="project" value="InterPro"/>
</dbReference>
<keyword evidence="4" id="KW-0378">Hydrolase</keyword>
<dbReference type="SUPFAM" id="SSF53300">
    <property type="entry name" value="vWA-like"/>
    <property type="match status" value="1"/>
</dbReference>
<evidence type="ECO:0000256" key="5">
    <source>
        <dbReference type="ARBA" id="ARBA00022806"/>
    </source>
</evidence>
<feature type="domain" description="VWFA" evidence="12">
    <location>
        <begin position="31"/>
        <end position="200"/>
    </location>
</feature>
<evidence type="ECO:0000313" key="13">
    <source>
        <dbReference type="EMBL" id="QDZ22805.1"/>
    </source>
</evidence>
<feature type="compositionally biased region" description="Basic residues" evidence="11">
    <location>
        <begin position="541"/>
        <end position="558"/>
    </location>
</feature>
<dbReference type="InterPro" id="IPR005160">
    <property type="entry name" value="Ku_C"/>
</dbReference>
<dbReference type="CDD" id="cd00788">
    <property type="entry name" value="KU70"/>
    <property type="match status" value="1"/>
</dbReference>
<proteinExistence type="predicted"/>
<dbReference type="GO" id="GO:0042162">
    <property type="term" value="F:telomeric DNA binding"/>
    <property type="evidence" value="ECO:0007669"/>
    <property type="project" value="InterPro"/>
</dbReference>
<dbReference type="InterPro" id="IPR036465">
    <property type="entry name" value="vWFA_dom_sf"/>
</dbReference>
<dbReference type="EMBL" id="CP031041">
    <property type="protein sequence ID" value="QDZ22805.1"/>
    <property type="molecule type" value="Genomic_DNA"/>
</dbReference>
<dbReference type="STRING" id="1764295.A0A5B8MT34"/>
<dbReference type="GO" id="GO:0000723">
    <property type="term" value="P:telomere maintenance"/>
    <property type="evidence" value="ECO:0007669"/>
    <property type="project" value="InterPro"/>
</dbReference>
<keyword evidence="8" id="KW-0233">DNA recombination</keyword>
<comment type="subcellular location">
    <subcellularLocation>
        <location evidence="1">Nucleus</location>
    </subcellularLocation>
</comment>